<keyword evidence="3" id="KW-0687">Ribonucleoprotein</keyword>
<dbReference type="EMBL" id="JABGBP010000171">
    <property type="protein sequence ID" value="NOL60195.1"/>
    <property type="molecule type" value="Genomic_DNA"/>
</dbReference>
<keyword evidence="2" id="KW-0733">Signal recognition particle</keyword>
<dbReference type="Pfam" id="PF01922">
    <property type="entry name" value="SRP19"/>
    <property type="match status" value="1"/>
</dbReference>
<evidence type="ECO:0000256" key="1">
    <source>
        <dbReference type="ARBA" id="ARBA00022490"/>
    </source>
</evidence>
<dbReference type="GO" id="GO:0006614">
    <property type="term" value="P:SRP-dependent cotranslational protein targeting to membrane"/>
    <property type="evidence" value="ECO:0007669"/>
    <property type="project" value="InterPro"/>
</dbReference>
<accession>A0A1V0N2F6</accession>
<dbReference type="SUPFAM" id="SSF69695">
    <property type="entry name" value="SRP19"/>
    <property type="match status" value="1"/>
</dbReference>
<sequence length="82" mass="9894">MITLYSQYFNPAISRKYGRRISRERAKNYSDDKLEQILRTMNLKYEVRDAHYSRIPYEDSKMFVIDADIKKSTIIKIINEKL</sequence>
<dbReference type="OrthoDB" id="56356at2157"/>
<dbReference type="AlphaFoldDB" id="A0A1V0N2F6"/>
<gene>
    <name evidence="4" type="primary">srp19</name>
    <name evidence="4" type="ORF">FAD_0411</name>
    <name evidence="5" type="ORF">HLB00_05010</name>
</gene>
<dbReference type="Gene3D" id="3.30.56.30">
    <property type="entry name" value="Signal recognition particle, SRP19-like subunit"/>
    <property type="match status" value="1"/>
</dbReference>
<evidence type="ECO:0000313" key="6">
    <source>
        <dbReference type="Proteomes" id="UP000192050"/>
    </source>
</evidence>
<dbReference type="InterPro" id="IPR036521">
    <property type="entry name" value="SRP19-like_sf"/>
</dbReference>
<reference evidence="5 7" key="2">
    <citation type="submission" date="2020-05" db="EMBL/GenBank/DDBJ databases">
        <authorList>
            <person name="Zhang R."/>
        </authorList>
    </citation>
    <scope>NUCLEOTIDE SEQUENCE [LARGE SCALE GENOMIC DNA]</scope>
    <source>
        <strain evidence="5 7">DSM 28986</strain>
    </source>
</reference>
<proteinExistence type="predicted"/>
<organism evidence="4 6">
    <name type="scientific">Ferroplasma acidiphilum</name>
    <dbReference type="NCBI Taxonomy" id="74969"/>
    <lineage>
        <taxon>Archaea</taxon>
        <taxon>Methanobacteriati</taxon>
        <taxon>Thermoplasmatota</taxon>
        <taxon>Thermoplasmata</taxon>
        <taxon>Thermoplasmatales</taxon>
        <taxon>Ferroplasmaceae</taxon>
        <taxon>Ferroplasma</taxon>
    </lineage>
</organism>
<evidence type="ECO:0000313" key="4">
    <source>
        <dbReference type="EMBL" id="ARD84330.1"/>
    </source>
</evidence>
<dbReference type="RefSeq" id="WP_009887443.1">
    <property type="nucleotide sequence ID" value="NZ_CP015363.1"/>
</dbReference>
<dbReference type="GO" id="GO:0048500">
    <property type="term" value="C:signal recognition particle"/>
    <property type="evidence" value="ECO:0007669"/>
    <property type="project" value="InterPro"/>
</dbReference>
<dbReference type="EMBL" id="CP015363">
    <property type="protein sequence ID" value="ARD84330.1"/>
    <property type="molecule type" value="Genomic_DNA"/>
</dbReference>
<evidence type="ECO:0000256" key="3">
    <source>
        <dbReference type="ARBA" id="ARBA00023274"/>
    </source>
</evidence>
<keyword evidence="1" id="KW-0963">Cytoplasm</keyword>
<evidence type="ECO:0000313" key="7">
    <source>
        <dbReference type="Proteomes" id="UP000546917"/>
    </source>
</evidence>
<keyword evidence="6" id="KW-1185">Reference proteome</keyword>
<dbReference type="Proteomes" id="UP000192050">
    <property type="component" value="Chromosome"/>
</dbReference>
<name>A0A1V0N2F6_9ARCH</name>
<dbReference type="GO" id="GO:0008312">
    <property type="term" value="F:7S RNA binding"/>
    <property type="evidence" value="ECO:0007669"/>
    <property type="project" value="InterPro"/>
</dbReference>
<reference evidence="4 6" key="1">
    <citation type="submission" date="2011-10" db="EMBL/GenBank/DDBJ databases">
        <title>Metabolic and evolutionary patterns in the extreme acidophile Ferroplasma acidiphilum.</title>
        <authorList>
            <person name="Golyshina O.V."/>
            <person name="Kozyavkin S.A."/>
            <person name="Tatusov R.L."/>
            <person name="Slesarev A.I."/>
            <person name="Golyshin P.N."/>
        </authorList>
    </citation>
    <scope>NUCLEOTIDE SEQUENCE [LARGE SCALE GENOMIC DNA]</scope>
    <source>
        <strain evidence="4">Berkeley</strain>
        <strain evidence="6">Y</strain>
    </source>
</reference>
<dbReference type="KEGG" id="fai:FAD_0411"/>
<dbReference type="Proteomes" id="UP000546917">
    <property type="component" value="Unassembled WGS sequence"/>
</dbReference>
<dbReference type="InterPro" id="IPR002778">
    <property type="entry name" value="Signal_recog_particle_SRP19"/>
</dbReference>
<dbReference type="GeneID" id="16025589"/>
<evidence type="ECO:0000313" key="5">
    <source>
        <dbReference type="EMBL" id="NOL60195.1"/>
    </source>
</evidence>
<protein>
    <submittedName>
        <fullName evidence="4 5">Signal recognition particle</fullName>
    </submittedName>
</protein>
<dbReference type="STRING" id="74969.FAD_0411"/>
<evidence type="ECO:0000256" key="2">
    <source>
        <dbReference type="ARBA" id="ARBA00023135"/>
    </source>
</evidence>